<dbReference type="Proteomes" id="UP000003340">
    <property type="component" value="Unassembled WGS sequence"/>
</dbReference>
<proteinExistence type="predicted"/>
<keyword evidence="1" id="KW-0805">Transcription regulation</keyword>
<dbReference type="PANTHER" id="PTHR30055">
    <property type="entry name" value="HTH-TYPE TRANSCRIPTIONAL REGULATOR RUTR"/>
    <property type="match status" value="1"/>
</dbReference>
<evidence type="ECO:0000256" key="1">
    <source>
        <dbReference type="ARBA" id="ARBA00023015"/>
    </source>
</evidence>
<dbReference type="InterPro" id="IPR009057">
    <property type="entry name" value="Homeodomain-like_sf"/>
</dbReference>
<evidence type="ECO:0000313" key="6">
    <source>
        <dbReference type="EMBL" id="EEG29046.1"/>
    </source>
</evidence>
<dbReference type="InterPro" id="IPR050109">
    <property type="entry name" value="HTH-type_TetR-like_transc_reg"/>
</dbReference>
<organism evidence="6 7">
    <name type="scientific">[Clostridium] methylpentosum DSM 5476</name>
    <dbReference type="NCBI Taxonomy" id="537013"/>
    <lineage>
        <taxon>Bacteria</taxon>
        <taxon>Bacillati</taxon>
        <taxon>Bacillota</taxon>
        <taxon>Clostridia</taxon>
        <taxon>Eubacteriales</taxon>
        <taxon>Oscillospiraceae</taxon>
        <taxon>Oscillospiraceae incertae sedis</taxon>
    </lineage>
</organism>
<reference evidence="6 7" key="1">
    <citation type="submission" date="2009-01" db="EMBL/GenBank/DDBJ databases">
        <authorList>
            <person name="Fulton L."/>
            <person name="Clifton S."/>
            <person name="Fulton B."/>
            <person name="Xu J."/>
            <person name="Minx P."/>
            <person name="Pepin K.H."/>
            <person name="Johnson M."/>
            <person name="Bhonagiri V."/>
            <person name="Nash W.E."/>
            <person name="Mardis E.R."/>
            <person name="Wilson R.K."/>
        </authorList>
    </citation>
    <scope>NUCLEOTIDE SEQUENCE [LARGE SCALE GENOMIC DNA]</scope>
    <source>
        <strain evidence="6 7">DSM 5476</strain>
    </source>
</reference>
<dbReference type="PANTHER" id="PTHR30055:SF234">
    <property type="entry name" value="HTH-TYPE TRANSCRIPTIONAL REGULATOR BETI"/>
    <property type="match status" value="1"/>
</dbReference>
<keyword evidence="7" id="KW-1185">Reference proteome</keyword>
<name>C0EHM8_9FIRM</name>
<dbReference type="GO" id="GO:0003700">
    <property type="term" value="F:DNA-binding transcription factor activity"/>
    <property type="evidence" value="ECO:0007669"/>
    <property type="project" value="TreeGrafter"/>
</dbReference>
<keyword evidence="3" id="KW-0804">Transcription</keyword>
<dbReference type="AlphaFoldDB" id="C0EHM8"/>
<feature type="DNA-binding region" description="H-T-H motif" evidence="4">
    <location>
        <begin position="26"/>
        <end position="45"/>
    </location>
</feature>
<feature type="domain" description="HTH tetR-type" evidence="5">
    <location>
        <begin position="2"/>
        <end position="63"/>
    </location>
</feature>
<comment type="caution">
    <text evidence="6">The sequence shown here is derived from an EMBL/GenBank/DDBJ whole genome shotgun (WGS) entry which is preliminary data.</text>
</comment>
<evidence type="ECO:0000259" key="5">
    <source>
        <dbReference type="PROSITE" id="PS50977"/>
    </source>
</evidence>
<dbReference type="PROSITE" id="PS50977">
    <property type="entry name" value="HTH_TETR_2"/>
    <property type="match status" value="1"/>
</dbReference>
<dbReference type="EMBL" id="ACEC01000118">
    <property type="protein sequence ID" value="EEG29046.1"/>
    <property type="molecule type" value="Genomic_DNA"/>
</dbReference>
<dbReference type="STRING" id="537013.CLOSTMETH_03373"/>
<protein>
    <submittedName>
        <fullName evidence="6">Transcriptional regulator, TetR family</fullName>
    </submittedName>
</protein>
<keyword evidence="2 4" id="KW-0238">DNA-binding</keyword>
<gene>
    <name evidence="6" type="ORF">CLOSTMETH_03373</name>
</gene>
<dbReference type="HOGENOM" id="CLU_069356_12_2_9"/>
<dbReference type="GO" id="GO:0000976">
    <property type="term" value="F:transcription cis-regulatory region binding"/>
    <property type="evidence" value="ECO:0007669"/>
    <property type="project" value="TreeGrafter"/>
</dbReference>
<accession>C0EHM8</accession>
<dbReference type="Gene3D" id="1.10.357.10">
    <property type="entry name" value="Tetracycline Repressor, domain 2"/>
    <property type="match status" value="1"/>
</dbReference>
<reference evidence="6 7" key="2">
    <citation type="submission" date="2009-02" db="EMBL/GenBank/DDBJ databases">
        <title>Draft genome sequence of Clostridium methylpentosum (DSM 5476).</title>
        <authorList>
            <person name="Sudarsanam P."/>
            <person name="Ley R."/>
            <person name="Guruge J."/>
            <person name="Turnbaugh P.J."/>
            <person name="Mahowald M."/>
            <person name="Liep D."/>
            <person name="Gordon J."/>
        </authorList>
    </citation>
    <scope>NUCLEOTIDE SEQUENCE [LARGE SCALE GENOMIC DNA]</scope>
    <source>
        <strain evidence="6 7">DSM 5476</strain>
    </source>
</reference>
<evidence type="ECO:0000313" key="7">
    <source>
        <dbReference type="Proteomes" id="UP000003340"/>
    </source>
</evidence>
<evidence type="ECO:0000256" key="4">
    <source>
        <dbReference type="PROSITE-ProRule" id="PRU00335"/>
    </source>
</evidence>
<dbReference type="eggNOG" id="COG1309">
    <property type="taxonomic scope" value="Bacteria"/>
</dbReference>
<dbReference type="InterPro" id="IPR001647">
    <property type="entry name" value="HTH_TetR"/>
</dbReference>
<evidence type="ECO:0000256" key="3">
    <source>
        <dbReference type="ARBA" id="ARBA00023163"/>
    </source>
</evidence>
<evidence type="ECO:0000256" key="2">
    <source>
        <dbReference type="ARBA" id="ARBA00023125"/>
    </source>
</evidence>
<sequence>MKDKKGDILRAALVCLGEGQNPNEIKIAEIARRAGVGKGTVYEYFTSKQELFAESVLCFISECLAKMQKAGGSGSFRERFFAVLKVLSGCLDNCRPLFYTVFLHQQFCSPEAEAAQRMLSRQPEVERELLLILDELLRQAEAEGLFPRREEQDSLFAFSCVVGALCFAGCSPTKQDRDLLFEKCYQTFLKLNQ</sequence>
<dbReference type="Pfam" id="PF00440">
    <property type="entry name" value="TetR_N"/>
    <property type="match status" value="1"/>
</dbReference>
<dbReference type="SUPFAM" id="SSF46689">
    <property type="entry name" value="Homeodomain-like"/>
    <property type="match status" value="1"/>
</dbReference>